<sequence length="152" mass="17037">MPQSPKSSAGSRRGGSGVENLVGRLRREFELLVPSRLAFAQVRKKRAIRQRINKILSGPQLPAMACYRQKNPSQYIVVGVRSSDASTLRCTQDRMRLARLQNYIGWDALSVLAAAVAFLMYVAVFLRQSEPEFLPQGDQLNEEGNSTVYSYN</sequence>
<accession>D6WRU2</accession>
<dbReference type="HOGENOM" id="CLU_1724657_0_0_1"/>
<name>D6WRU2_TRICA</name>
<proteinExistence type="predicted"/>
<keyword evidence="1" id="KW-1133">Transmembrane helix</keyword>
<dbReference type="InParanoid" id="D6WRU2"/>
<feature type="transmembrane region" description="Helical" evidence="1">
    <location>
        <begin position="104"/>
        <end position="126"/>
    </location>
</feature>
<keyword evidence="1" id="KW-0812">Transmembrane</keyword>
<protein>
    <submittedName>
        <fullName evidence="2">Uncharacterized protein</fullName>
    </submittedName>
</protein>
<evidence type="ECO:0000256" key="1">
    <source>
        <dbReference type="SAM" id="Phobius"/>
    </source>
</evidence>
<organism evidence="2 3">
    <name type="scientific">Tribolium castaneum</name>
    <name type="common">Red flour beetle</name>
    <dbReference type="NCBI Taxonomy" id="7070"/>
    <lineage>
        <taxon>Eukaryota</taxon>
        <taxon>Metazoa</taxon>
        <taxon>Ecdysozoa</taxon>
        <taxon>Arthropoda</taxon>
        <taxon>Hexapoda</taxon>
        <taxon>Insecta</taxon>
        <taxon>Pterygota</taxon>
        <taxon>Neoptera</taxon>
        <taxon>Endopterygota</taxon>
        <taxon>Coleoptera</taxon>
        <taxon>Polyphaga</taxon>
        <taxon>Cucujiformia</taxon>
        <taxon>Tenebrionidae</taxon>
        <taxon>Tenebrionidae incertae sedis</taxon>
        <taxon>Tribolium</taxon>
    </lineage>
</organism>
<evidence type="ECO:0000313" key="2">
    <source>
        <dbReference type="EMBL" id="EFA06436.1"/>
    </source>
</evidence>
<dbReference type="EMBL" id="KQ971351">
    <property type="protein sequence ID" value="EFA06436.1"/>
    <property type="molecule type" value="Genomic_DNA"/>
</dbReference>
<reference evidence="2 3" key="1">
    <citation type="journal article" date="2008" name="Nature">
        <title>The genome of the model beetle and pest Tribolium castaneum.</title>
        <authorList>
            <consortium name="Tribolium Genome Sequencing Consortium"/>
            <person name="Richards S."/>
            <person name="Gibbs R.A."/>
            <person name="Weinstock G.M."/>
            <person name="Brown S.J."/>
            <person name="Denell R."/>
            <person name="Beeman R.W."/>
            <person name="Gibbs R."/>
            <person name="Beeman R.W."/>
            <person name="Brown S.J."/>
            <person name="Bucher G."/>
            <person name="Friedrich M."/>
            <person name="Grimmelikhuijzen C.J."/>
            <person name="Klingler M."/>
            <person name="Lorenzen M."/>
            <person name="Richards S."/>
            <person name="Roth S."/>
            <person name="Schroder R."/>
            <person name="Tautz D."/>
            <person name="Zdobnov E.M."/>
            <person name="Muzny D."/>
            <person name="Gibbs R.A."/>
            <person name="Weinstock G.M."/>
            <person name="Attaway T."/>
            <person name="Bell S."/>
            <person name="Buhay C.J."/>
            <person name="Chandrabose M.N."/>
            <person name="Chavez D."/>
            <person name="Clerk-Blankenburg K.P."/>
            <person name="Cree A."/>
            <person name="Dao M."/>
            <person name="Davis C."/>
            <person name="Chacko J."/>
            <person name="Dinh H."/>
            <person name="Dugan-Rocha S."/>
            <person name="Fowler G."/>
            <person name="Garner T.T."/>
            <person name="Garnes J."/>
            <person name="Gnirke A."/>
            <person name="Hawes A."/>
            <person name="Hernandez J."/>
            <person name="Hines S."/>
            <person name="Holder M."/>
            <person name="Hume J."/>
            <person name="Jhangiani S.N."/>
            <person name="Joshi V."/>
            <person name="Khan Z.M."/>
            <person name="Jackson L."/>
            <person name="Kovar C."/>
            <person name="Kowis A."/>
            <person name="Lee S."/>
            <person name="Lewis L.R."/>
            <person name="Margolis J."/>
            <person name="Morgan M."/>
            <person name="Nazareth L.V."/>
            <person name="Nguyen N."/>
            <person name="Okwuonu G."/>
            <person name="Parker D."/>
            <person name="Richards S."/>
            <person name="Ruiz S.J."/>
            <person name="Santibanez J."/>
            <person name="Savard J."/>
            <person name="Scherer S.E."/>
            <person name="Schneider B."/>
            <person name="Sodergren E."/>
            <person name="Tautz D."/>
            <person name="Vattahil S."/>
            <person name="Villasana D."/>
            <person name="White C.S."/>
            <person name="Wright R."/>
            <person name="Park Y."/>
            <person name="Beeman R.W."/>
            <person name="Lord J."/>
            <person name="Oppert B."/>
            <person name="Lorenzen M."/>
            <person name="Brown S."/>
            <person name="Wang L."/>
            <person name="Savard J."/>
            <person name="Tautz D."/>
            <person name="Richards S."/>
            <person name="Weinstock G."/>
            <person name="Gibbs R.A."/>
            <person name="Liu Y."/>
            <person name="Worley K."/>
            <person name="Weinstock G."/>
            <person name="Elsik C.G."/>
            <person name="Reese J.T."/>
            <person name="Elhaik E."/>
            <person name="Landan G."/>
            <person name="Graur D."/>
            <person name="Arensburger P."/>
            <person name="Atkinson P."/>
            <person name="Beeman R.W."/>
            <person name="Beidler J."/>
            <person name="Brown S.J."/>
            <person name="Demuth J.P."/>
            <person name="Drury D.W."/>
            <person name="Du Y.Z."/>
            <person name="Fujiwara H."/>
            <person name="Lorenzen M."/>
            <person name="Maselli V."/>
            <person name="Osanai M."/>
            <person name="Park Y."/>
            <person name="Robertson H.M."/>
            <person name="Tu Z."/>
            <person name="Wang J.J."/>
            <person name="Wang S."/>
            <person name="Richards S."/>
            <person name="Song H."/>
            <person name="Zhang L."/>
            <person name="Sodergren E."/>
            <person name="Werner D."/>
            <person name="Stanke M."/>
            <person name="Morgenstern B."/>
            <person name="Solovyev V."/>
            <person name="Kosarev P."/>
            <person name="Brown G."/>
            <person name="Chen H.C."/>
            <person name="Ermolaeva O."/>
            <person name="Hlavina W."/>
            <person name="Kapustin Y."/>
            <person name="Kiryutin B."/>
            <person name="Kitts P."/>
            <person name="Maglott D."/>
            <person name="Pruitt K."/>
            <person name="Sapojnikov V."/>
            <person name="Souvorov A."/>
            <person name="Mackey A.J."/>
            <person name="Waterhouse R.M."/>
            <person name="Wyder S."/>
            <person name="Zdobnov E.M."/>
            <person name="Zdobnov E.M."/>
            <person name="Wyder S."/>
            <person name="Kriventseva E.V."/>
            <person name="Kadowaki T."/>
            <person name="Bork P."/>
            <person name="Aranda M."/>
            <person name="Bao R."/>
            <person name="Beermann A."/>
            <person name="Berns N."/>
            <person name="Bolognesi R."/>
            <person name="Bonneton F."/>
            <person name="Bopp D."/>
            <person name="Brown S.J."/>
            <person name="Bucher G."/>
            <person name="Butts T."/>
            <person name="Chaumot A."/>
            <person name="Denell R.E."/>
            <person name="Ferrier D.E."/>
            <person name="Friedrich M."/>
            <person name="Gordon C.M."/>
            <person name="Jindra M."/>
            <person name="Klingler M."/>
            <person name="Lan Q."/>
            <person name="Lattorff H.M."/>
            <person name="Laudet V."/>
            <person name="von Levetsow C."/>
            <person name="Liu Z."/>
            <person name="Lutz R."/>
            <person name="Lynch J.A."/>
            <person name="da Fonseca R.N."/>
            <person name="Posnien N."/>
            <person name="Reuter R."/>
            <person name="Roth S."/>
            <person name="Savard J."/>
            <person name="Schinko J.B."/>
            <person name="Schmitt C."/>
            <person name="Schoppmeier M."/>
            <person name="Schroder R."/>
            <person name="Shippy T.D."/>
            <person name="Simonnet F."/>
            <person name="Marques-Souza H."/>
            <person name="Tautz D."/>
            <person name="Tomoyasu Y."/>
            <person name="Trauner J."/>
            <person name="Van der Zee M."/>
            <person name="Vervoort M."/>
            <person name="Wittkopp N."/>
            <person name="Wimmer E.A."/>
            <person name="Yang X."/>
            <person name="Jones A.K."/>
            <person name="Sattelle D.B."/>
            <person name="Ebert P.R."/>
            <person name="Nelson D."/>
            <person name="Scott J.G."/>
            <person name="Beeman R.W."/>
            <person name="Muthukrishnan S."/>
            <person name="Kramer K.J."/>
            <person name="Arakane Y."/>
            <person name="Beeman R.W."/>
            <person name="Zhu Q."/>
            <person name="Hogenkamp D."/>
            <person name="Dixit R."/>
            <person name="Oppert B."/>
            <person name="Jiang H."/>
            <person name="Zou Z."/>
            <person name="Marshall J."/>
            <person name="Elpidina E."/>
            <person name="Vinokurov K."/>
            <person name="Oppert C."/>
            <person name="Zou Z."/>
            <person name="Evans J."/>
            <person name="Lu Z."/>
            <person name="Zhao P."/>
            <person name="Sumathipala N."/>
            <person name="Altincicek B."/>
            <person name="Vilcinskas A."/>
            <person name="Williams M."/>
            <person name="Hultmark D."/>
            <person name="Hetru C."/>
            <person name="Jiang H."/>
            <person name="Grimmelikhuijzen C.J."/>
            <person name="Hauser F."/>
            <person name="Cazzamali G."/>
            <person name="Williamson M."/>
            <person name="Park Y."/>
            <person name="Li B."/>
            <person name="Tanaka Y."/>
            <person name="Predel R."/>
            <person name="Neupert S."/>
            <person name="Schachtner J."/>
            <person name="Verleyen P."/>
            <person name="Raible F."/>
            <person name="Bork P."/>
            <person name="Friedrich M."/>
            <person name="Walden K.K."/>
            <person name="Robertson H.M."/>
            <person name="Angeli S."/>
            <person name="Foret S."/>
            <person name="Bucher G."/>
            <person name="Schuetz S."/>
            <person name="Maleszka R."/>
            <person name="Wimmer E.A."/>
            <person name="Beeman R.W."/>
            <person name="Lorenzen M."/>
            <person name="Tomoyasu Y."/>
            <person name="Miller S.C."/>
            <person name="Grossmann D."/>
            <person name="Bucher G."/>
        </authorList>
    </citation>
    <scope>NUCLEOTIDE SEQUENCE [LARGE SCALE GENOMIC DNA]</scope>
    <source>
        <strain evidence="2 3">Georgia GA2</strain>
    </source>
</reference>
<dbReference type="AlphaFoldDB" id="D6WRU2"/>
<reference evidence="2 3" key="2">
    <citation type="journal article" date="2010" name="Nucleic Acids Res.">
        <title>BeetleBase in 2010: revisions to provide comprehensive genomic information for Tribolium castaneum.</title>
        <authorList>
            <person name="Kim H.S."/>
            <person name="Murphy T."/>
            <person name="Xia J."/>
            <person name="Caragea D."/>
            <person name="Park Y."/>
            <person name="Beeman R.W."/>
            <person name="Lorenzen M.D."/>
            <person name="Butcher S."/>
            <person name="Manak J.R."/>
            <person name="Brown S.J."/>
        </authorList>
    </citation>
    <scope>GENOME REANNOTATION</scope>
    <source>
        <strain evidence="2 3">Georgia GA2</strain>
    </source>
</reference>
<dbReference type="Proteomes" id="UP000007266">
    <property type="component" value="Linkage group 7"/>
</dbReference>
<keyword evidence="3" id="KW-1185">Reference proteome</keyword>
<keyword evidence="1" id="KW-0472">Membrane</keyword>
<gene>
    <name evidence="2" type="primary">GLEAN_09317</name>
    <name evidence="2" type="ORF">TcasGA2_TC009317</name>
</gene>
<evidence type="ECO:0000313" key="3">
    <source>
        <dbReference type="Proteomes" id="UP000007266"/>
    </source>
</evidence>